<dbReference type="Proteomes" id="UP001177140">
    <property type="component" value="Unassembled WGS sequence"/>
</dbReference>
<feature type="compositionally biased region" description="Acidic residues" evidence="1">
    <location>
        <begin position="89"/>
        <end position="103"/>
    </location>
</feature>
<organism evidence="2 3">
    <name type="scientific">Papaver nudicaule</name>
    <name type="common">Iceland poppy</name>
    <dbReference type="NCBI Taxonomy" id="74823"/>
    <lineage>
        <taxon>Eukaryota</taxon>
        <taxon>Viridiplantae</taxon>
        <taxon>Streptophyta</taxon>
        <taxon>Embryophyta</taxon>
        <taxon>Tracheophyta</taxon>
        <taxon>Spermatophyta</taxon>
        <taxon>Magnoliopsida</taxon>
        <taxon>Ranunculales</taxon>
        <taxon>Papaveraceae</taxon>
        <taxon>Papaveroideae</taxon>
        <taxon>Papaver</taxon>
    </lineage>
</organism>
<sequence>MDLAELSPEYDYSKFEDDGTGYGCAECDDYNYYMETSEDDDERHDEKLKSEVSGTRQLIFNDGDVRSSEKKMFEGDTQLMEAIRATEWDASEDEGDASEEDMSTDMKKKMQKRKSREDVVKSEQNFGVETAIGVKKQKECNIL</sequence>
<gene>
    <name evidence="2" type="ORF">MKW94_028055</name>
</gene>
<dbReference type="AlphaFoldDB" id="A0AA41SJF8"/>
<name>A0AA41SJF8_PAPNU</name>
<evidence type="ECO:0000313" key="3">
    <source>
        <dbReference type="Proteomes" id="UP001177140"/>
    </source>
</evidence>
<reference evidence="2" key="1">
    <citation type="submission" date="2022-03" db="EMBL/GenBank/DDBJ databases">
        <title>A functionally conserved STORR gene fusion in Papaver species that diverged 16.8 million years ago.</title>
        <authorList>
            <person name="Catania T."/>
        </authorList>
    </citation>
    <scope>NUCLEOTIDE SEQUENCE</scope>
    <source>
        <strain evidence="2">S-191538</strain>
    </source>
</reference>
<keyword evidence="3" id="KW-1185">Reference proteome</keyword>
<dbReference type="EMBL" id="JAJJMA010176904">
    <property type="protein sequence ID" value="MCL7037246.1"/>
    <property type="molecule type" value="Genomic_DNA"/>
</dbReference>
<protein>
    <submittedName>
        <fullName evidence="2">Uncharacterized protein</fullName>
    </submittedName>
</protein>
<feature type="region of interest" description="Disordered" evidence="1">
    <location>
        <begin position="87"/>
        <end position="121"/>
    </location>
</feature>
<evidence type="ECO:0000313" key="2">
    <source>
        <dbReference type="EMBL" id="MCL7037246.1"/>
    </source>
</evidence>
<evidence type="ECO:0000256" key="1">
    <source>
        <dbReference type="SAM" id="MobiDB-lite"/>
    </source>
</evidence>
<comment type="caution">
    <text evidence="2">The sequence shown here is derived from an EMBL/GenBank/DDBJ whole genome shotgun (WGS) entry which is preliminary data.</text>
</comment>
<proteinExistence type="predicted"/>
<accession>A0AA41SJF8</accession>